<evidence type="ECO:0000313" key="1">
    <source>
        <dbReference type="EMBL" id="AWR99136.1"/>
    </source>
</evidence>
<proteinExistence type="predicted"/>
<organism evidence="1 2">
    <name type="scientific">Metallosphaera hakonensis JCM 8857 = DSM 7519</name>
    <dbReference type="NCBI Taxonomy" id="1293036"/>
    <lineage>
        <taxon>Archaea</taxon>
        <taxon>Thermoproteota</taxon>
        <taxon>Thermoprotei</taxon>
        <taxon>Sulfolobales</taxon>
        <taxon>Sulfolobaceae</taxon>
        <taxon>Metallosphaera</taxon>
    </lineage>
</organism>
<reference evidence="2" key="3">
    <citation type="submission" date="2020-03" db="EMBL/GenBank/DDBJ databases">
        <title>Sequencing and Assembly of Multiple Reported Metal-Biooxidizing Members of the Extremely Thermoacidophilic Archaeal Family Sulfolobaceae.</title>
        <authorList>
            <person name="Counts J.A."/>
            <person name="Kelly R.M."/>
        </authorList>
    </citation>
    <scope>NUCLEOTIDE SEQUENCE [LARGE SCALE GENOMIC DNA]</scope>
    <source>
        <strain evidence="2">HO1-1</strain>
    </source>
</reference>
<dbReference type="OrthoDB" id="35579at2157"/>
<keyword evidence="2" id="KW-1185">Reference proteome</keyword>
<reference evidence="1 2" key="1">
    <citation type="submission" date="2018-05" db="EMBL/GenBank/DDBJ databases">
        <title>Complete Genome Sequences of Extremely Thermoacidophilic, Metal-Mobilizing Type-Strain Members of the Archaeal Family Sulfolobaceae: Acidianus brierleyi DSM-1651T, Acidianus sulfidivorans DSM-18786T, Metallosphaera hakonensis DSM-7519T, and Metallosphaera prunae DSM-10039T.</title>
        <authorList>
            <person name="Counts J.A."/>
            <person name="Kelly R.M."/>
        </authorList>
    </citation>
    <scope>NUCLEOTIDE SEQUENCE [LARGE SCALE GENOMIC DNA]</scope>
    <source>
        <strain evidence="1 2">HO1-1</strain>
    </source>
</reference>
<gene>
    <name evidence="1" type="ORF">DFR87_04845</name>
</gene>
<accession>A0A2U9ISY1</accession>
<reference evidence="2" key="2">
    <citation type="submission" date="2020-03" db="EMBL/GenBank/DDBJ databases">
        <title>Complete Genome Sequences of Extremely Thermoacidophilic, Metal-Mobilizing Type-Strain Members of the Archaeal Family Sulfolobaceae: Acidianus brierleyi DSM-1651T, Acidianus sulfidivorans DSM-18786T, Metallosphaera hakonensis DSM-7519T, and Metallosphaera prunae DSM-10039T.</title>
        <authorList>
            <person name="Counts J.A."/>
            <person name="Kelly R.M."/>
        </authorList>
    </citation>
    <scope>NUCLEOTIDE SEQUENCE [LARGE SCALE GENOMIC DNA]</scope>
    <source>
        <strain evidence="2">HO1-1</strain>
    </source>
</reference>
<sequence>MQAFRYTLINGELYYDEKGEVLVVVDNNLISVMSGGKEIENPMFHLSREERVLLDRLKLMAEKTGLQVNPLWALAYPGKLRSLMLSKIMGSLFEDFVYEILSKHFVVERHVKTFESLSKFTGERYHNTPDLIVEGKIAVEAKVSYYGFQQLLEYSKRFPMGALVLPFSSQCRVPHGWRHFSNFLADQKPLISWIEGTLHG</sequence>
<dbReference type="RefSeq" id="WP_110369023.1">
    <property type="nucleotide sequence ID" value="NZ_CP029287.2"/>
</dbReference>
<dbReference type="STRING" id="1293036.GCA_001315825_01560"/>
<dbReference type="EMBL" id="CP029287">
    <property type="protein sequence ID" value="AWR99136.1"/>
    <property type="molecule type" value="Genomic_DNA"/>
</dbReference>
<protein>
    <submittedName>
        <fullName evidence="1">Uncharacterized protein</fullName>
    </submittedName>
</protein>
<name>A0A2U9ISY1_9CREN</name>
<dbReference type="AlphaFoldDB" id="A0A2U9ISY1"/>
<dbReference type="Proteomes" id="UP000247586">
    <property type="component" value="Chromosome"/>
</dbReference>
<dbReference type="GeneID" id="36834645"/>
<dbReference type="KEGG" id="mhk:DFR87_04845"/>
<evidence type="ECO:0000313" key="2">
    <source>
        <dbReference type="Proteomes" id="UP000247586"/>
    </source>
</evidence>